<organism evidence="1 2">
    <name type="scientific">Lentisphaera profundi</name>
    <dbReference type="NCBI Taxonomy" id="1658616"/>
    <lineage>
        <taxon>Bacteria</taxon>
        <taxon>Pseudomonadati</taxon>
        <taxon>Lentisphaerota</taxon>
        <taxon>Lentisphaeria</taxon>
        <taxon>Lentisphaerales</taxon>
        <taxon>Lentisphaeraceae</taxon>
        <taxon>Lentisphaera</taxon>
    </lineage>
</organism>
<keyword evidence="2" id="KW-1185">Reference proteome</keyword>
<gene>
    <name evidence="1" type="ORF">PQO03_20250</name>
</gene>
<dbReference type="EMBL" id="CP117812">
    <property type="protein sequence ID" value="WDE98155.1"/>
    <property type="molecule type" value="Genomic_DNA"/>
</dbReference>
<reference evidence="1 2" key="1">
    <citation type="submission" date="2023-02" db="EMBL/GenBank/DDBJ databases">
        <title>Genome sequence of Lentisphaera profundi SAORIC-696.</title>
        <authorList>
            <person name="Kim e."/>
            <person name="Cho J.-C."/>
            <person name="Choi A."/>
            <person name="Kang I."/>
        </authorList>
    </citation>
    <scope>NUCLEOTIDE SEQUENCE [LARGE SCALE GENOMIC DNA]</scope>
    <source>
        <strain evidence="1 2">SAORIC-696</strain>
    </source>
</reference>
<proteinExistence type="predicted"/>
<evidence type="ECO:0000313" key="1">
    <source>
        <dbReference type="EMBL" id="WDE98155.1"/>
    </source>
</evidence>
<name>A0ABY7VY69_9BACT</name>
<dbReference type="Proteomes" id="UP001214250">
    <property type="component" value="Chromosome 2"/>
</dbReference>
<sequence>MAKVKFIFFTFFCLIASAEDKMPETELLVRRFVHALIDKNEASIRALCLDHHNLKVLWSGDKKTDDQKDQLKRELSKLDIDWLKEGESFRFGGKVHTINENMITKRHQIARVKMLEYGFPIHISNVGGSWYIQPMFVANVVQREIAVASKKNRRNYTVIIDGKEIELNEDEEGKLILSDGKELKVSMRKNLFQNFEDKALRISYSRDLVVTKTMGRNCKIYRLIGELSPSVMIQVYDKGTDLKKTENYVTNSIIENYQAMDYTLKNPPSRELKYLLNDNTVIQGREVRSMRNGVTHIDHMYFWKKDKRVIAVVLQMEISDSVAGADYLSHIINELELKTSSKQEQ</sequence>
<protein>
    <recommendedName>
        <fullName evidence="3">MucB/RseB N-terminal domain-containing protein</fullName>
    </recommendedName>
</protein>
<evidence type="ECO:0000313" key="2">
    <source>
        <dbReference type="Proteomes" id="UP001214250"/>
    </source>
</evidence>
<evidence type="ECO:0008006" key="3">
    <source>
        <dbReference type="Google" id="ProtNLM"/>
    </source>
</evidence>
<dbReference type="RefSeq" id="WP_274152962.1">
    <property type="nucleotide sequence ID" value="NZ_CP117812.1"/>
</dbReference>
<accession>A0ABY7VY69</accession>